<dbReference type="OrthoDB" id="10071849at2759"/>
<keyword evidence="9" id="KW-1185">Reference proteome</keyword>
<reference evidence="8" key="1">
    <citation type="submission" date="2025-08" db="UniProtKB">
        <authorList>
            <consortium name="Ensembl"/>
        </authorList>
    </citation>
    <scope>IDENTIFICATION</scope>
</reference>
<evidence type="ECO:0000256" key="6">
    <source>
        <dbReference type="SAM" id="MobiDB-lite"/>
    </source>
</evidence>
<comment type="similarity">
    <text evidence="2">Belongs to the MS4A family.</text>
</comment>
<dbReference type="Pfam" id="PF04103">
    <property type="entry name" value="CD20"/>
    <property type="match status" value="1"/>
</dbReference>
<feature type="region of interest" description="Disordered" evidence="6">
    <location>
        <begin position="219"/>
        <end position="254"/>
    </location>
</feature>
<accession>A0A3Q3ELJ3</accession>
<keyword evidence="5 7" id="KW-0472">Membrane</keyword>
<dbReference type="PANTHER" id="PTHR23320:SF128">
    <property type="entry name" value="MEMBRANE-SPANNING 4-DOMAINS SUBFAMILY A MEMBER 4A"/>
    <property type="match status" value="1"/>
</dbReference>
<dbReference type="Proteomes" id="UP000261660">
    <property type="component" value="Unplaced"/>
</dbReference>
<dbReference type="PANTHER" id="PTHR23320">
    <property type="entry name" value="MEMBRANE-SPANNING 4-DOMAINS SUBFAMILY A MS4A -RELATED"/>
    <property type="match status" value="1"/>
</dbReference>
<keyword evidence="3 7" id="KW-0812">Transmembrane</keyword>
<comment type="subcellular location">
    <subcellularLocation>
        <location evidence="1">Membrane</location>
        <topology evidence="1">Multi-pass membrane protein</topology>
    </subcellularLocation>
</comment>
<evidence type="ECO:0000313" key="8">
    <source>
        <dbReference type="Ensembl" id="ENSLBEP00000008386.1"/>
    </source>
</evidence>
<feature type="compositionally biased region" description="Pro residues" evidence="6">
    <location>
        <begin position="224"/>
        <end position="235"/>
    </location>
</feature>
<dbReference type="InterPro" id="IPR007237">
    <property type="entry name" value="CD20-like"/>
</dbReference>
<evidence type="ECO:0000313" key="9">
    <source>
        <dbReference type="Proteomes" id="UP000261660"/>
    </source>
</evidence>
<feature type="transmembrane region" description="Helical" evidence="7">
    <location>
        <begin position="77"/>
        <end position="99"/>
    </location>
</feature>
<evidence type="ECO:0000256" key="2">
    <source>
        <dbReference type="ARBA" id="ARBA00009565"/>
    </source>
</evidence>
<evidence type="ECO:0000256" key="7">
    <source>
        <dbReference type="SAM" id="Phobius"/>
    </source>
</evidence>
<feature type="transmembrane region" description="Helical" evidence="7">
    <location>
        <begin position="105"/>
        <end position="130"/>
    </location>
</feature>
<reference evidence="8" key="2">
    <citation type="submission" date="2025-09" db="UniProtKB">
        <authorList>
            <consortium name="Ensembl"/>
        </authorList>
    </citation>
    <scope>IDENTIFICATION</scope>
</reference>
<keyword evidence="4 7" id="KW-1133">Transmembrane helix</keyword>
<protein>
    <submittedName>
        <fullName evidence="8">Membrane-spanning 4-domains subfamily A member 12-like</fullName>
    </submittedName>
</protein>
<dbReference type="STRING" id="56723.ENSLBEP00000008386"/>
<dbReference type="AlphaFoldDB" id="A0A3Q3ELJ3"/>
<organism evidence="8 9">
    <name type="scientific">Labrus bergylta</name>
    <name type="common">ballan wrasse</name>
    <dbReference type="NCBI Taxonomy" id="56723"/>
    <lineage>
        <taxon>Eukaryota</taxon>
        <taxon>Metazoa</taxon>
        <taxon>Chordata</taxon>
        <taxon>Craniata</taxon>
        <taxon>Vertebrata</taxon>
        <taxon>Euteleostomi</taxon>
        <taxon>Actinopterygii</taxon>
        <taxon>Neopterygii</taxon>
        <taxon>Teleostei</taxon>
        <taxon>Neoteleostei</taxon>
        <taxon>Acanthomorphata</taxon>
        <taxon>Eupercaria</taxon>
        <taxon>Labriformes</taxon>
        <taxon>Labridae</taxon>
        <taxon>Labrus</taxon>
    </lineage>
</organism>
<proteinExistence type="inferred from homology"/>
<sequence length="254" mass="27527">MRKLQVKTLSAHLNDLLISNYHTWTNYHNLFSHPGSINHTWTMSSSVPASAGGVQVVTLEDSQQVNVMQTFSRMSPLTLGVVQIMIGMMVILFGIPMAMDGFPLLVVYSGTFVWGALLYIITGSITVAVWKFSSIYLVKTALSLNISSAITSFIMAVLLSVDASRTSGLVEGFFGVLVVFHFLQLAVSLTVIVFASLATCECTCKEQLLTVFVTPGSTSMAAQAPPPSYSPPAPSDKPVTLQNAELNQQREEEV</sequence>
<dbReference type="InterPro" id="IPR030417">
    <property type="entry name" value="MS4A"/>
</dbReference>
<evidence type="ECO:0000256" key="5">
    <source>
        <dbReference type="ARBA" id="ARBA00023136"/>
    </source>
</evidence>
<name>A0A3Q3ELJ3_9LABR</name>
<dbReference type="Ensembl" id="ENSLBET00000008808.1">
    <property type="protein sequence ID" value="ENSLBEP00000008386.1"/>
    <property type="gene ID" value="ENSLBEG00000006477.1"/>
</dbReference>
<dbReference type="GO" id="GO:0016020">
    <property type="term" value="C:membrane"/>
    <property type="evidence" value="ECO:0007669"/>
    <property type="project" value="UniProtKB-SubCell"/>
</dbReference>
<feature type="transmembrane region" description="Helical" evidence="7">
    <location>
        <begin position="142"/>
        <end position="161"/>
    </location>
</feature>
<evidence type="ECO:0000256" key="3">
    <source>
        <dbReference type="ARBA" id="ARBA00022692"/>
    </source>
</evidence>
<evidence type="ECO:0000256" key="1">
    <source>
        <dbReference type="ARBA" id="ARBA00004141"/>
    </source>
</evidence>
<feature type="transmembrane region" description="Helical" evidence="7">
    <location>
        <begin position="173"/>
        <end position="198"/>
    </location>
</feature>
<evidence type="ECO:0000256" key="4">
    <source>
        <dbReference type="ARBA" id="ARBA00022989"/>
    </source>
</evidence>
<dbReference type="InParanoid" id="A0A3Q3ELJ3"/>
<dbReference type="GeneTree" id="ENSGT00940000163727"/>